<dbReference type="SUPFAM" id="SSF56935">
    <property type="entry name" value="Porins"/>
    <property type="match status" value="1"/>
</dbReference>
<gene>
    <name evidence="3" type="ORF">B0I18_111160</name>
</gene>
<reference evidence="3 4" key="1">
    <citation type="submission" date="2018-03" db="EMBL/GenBank/DDBJ databases">
        <title>Genomic Encyclopedia of Type Strains, Phase III (KMG-III): the genomes of soil and plant-associated and newly described type strains.</title>
        <authorList>
            <person name="Whitman W."/>
        </authorList>
    </citation>
    <scope>NUCLEOTIDE SEQUENCE [LARGE SCALE GENOMIC DNA]</scope>
    <source>
        <strain evidence="3 4">CGMCC 1.12700</strain>
    </source>
</reference>
<evidence type="ECO:0000259" key="2">
    <source>
        <dbReference type="Pfam" id="PF14905"/>
    </source>
</evidence>
<dbReference type="Proteomes" id="UP000240572">
    <property type="component" value="Unassembled WGS sequence"/>
</dbReference>
<organism evidence="3 4">
    <name type="scientific">Taibaiella chishuiensis</name>
    <dbReference type="NCBI Taxonomy" id="1434707"/>
    <lineage>
        <taxon>Bacteria</taxon>
        <taxon>Pseudomonadati</taxon>
        <taxon>Bacteroidota</taxon>
        <taxon>Chitinophagia</taxon>
        <taxon>Chitinophagales</taxon>
        <taxon>Chitinophagaceae</taxon>
        <taxon>Taibaiella</taxon>
    </lineage>
</organism>
<dbReference type="RefSeq" id="WP_106524845.1">
    <property type="nucleotide sequence ID" value="NZ_PYGD01000011.1"/>
</dbReference>
<feature type="signal peptide" evidence="1">
    <location>
        <begin position="1"/>
        <end position="20"/>
    </location>
</feature>
<name>A0A2P8CXA0_9BACT</name>
<proteinExistence type="predicted"/>
<feature type="chain" id="PRO_5015189518" evidence="1">
    <location>
        <begin position="21"/>
        <end position="914"/>
    </location>
</feature>
<dbReference type="Pfam" id="PF14905">
    <property type="entry name" value="OMP_b-brl_3"/>
    <property type="match status" value="1"/>
</dbReference>
<dbReference type="SUPFAM" id="SSF49452">
    <property type="entry name" value="Starch-binding domain-like"/>
    <property type="match status" value="1"/>
</dbReference>
<protein>
    <submittedName>
        <fullName evidence="3">Outer membrane receptor protein involved in Fe transport</fullName>
    </submittedName>
</protein>
<evidence type="ECO:0000313" key="4">
    <source>
        <dbReference type="Proteomes" id="UP000240572"/>
    </source>
</evidence>
<dbReference type="GO" id="GO:0030246">
    <property type="term" value="F:carbohydrate binding"/>
    <property type="evidence" value="ECO:0007669"/>
    <property type="project" value="InterPro"/>
</dbReference>
<comment type="caution">
    <text evidence="3">The sequence shown here is derived from an EMBL/GenBank/DDBJ whole genome shotgun (WGS) entry which is preliminary data.</text>
</comment>
<dbReference type="InterPro" id="IPR013784">
    <property type="entry name" value="Carb-bd-like_fold"/>
</dbReference>
<feature type="domain" description="Outer membrane protein beta-barrel" evidence="2">
    <location>
        <begin position="591"/>
        <end position="897"/>
    </location>
</feature>
<accession>A0A2P8CXA0</accession>
<evidence type="ECO:0000256" key="1">
    <source>
        <dbReference type="SAM" id="SignalP"/>
    </source>
</evidence>
<dbReference type="Gene3D" id="2.60.40.1120">
    <property type="entry name" value="Carboxypeptidase-like, regulatory domain"/>
    <property type="match status" value="1"/>
</dbReference>
<keyword evidence="3" id="KW-0675">Receptor</keyword>
<dbReference type="EMBL" id="PYGD01000011">
    <property type="protein sequence ID" value="PSK89602.1"/>
    <property type="molecule type" value="Genomic_DNA"/>
</dbReference>
<evidence type="ECO:0000313" key="3">
    <source>
        <dbReference type="EMBL" id="PSK89602.1"/>
    </source>
</evidence>
<sequence>MLRICWLFLLLAGIVCPAHAGFHEVSGKITDSTGAGLDAASIALLRPEDSTLVTFAISSKGTFLVKDVPAGDYLLQAAMMGYFTEYRSLHIPLDAGEQLYLRLKNNDRLTQLDEVVISGEKIPIRVKGDTLEYNAGSYKVKPNAVVEDLLRKLPGVQVDKEGNIKSMGKSVSRVLVDGKEFFGDDPKVATKNLPADAVDKIQAFEKKSDQALFSGIDDGDREQTLNLLLKPDKKTGYFGEASGALGLPEQYDASLKAFKFKPKSQLAALGMLNNINKFGFTFQDYLDYNGGIGSMMGEGGAMNVNTDDMPVDFGQPVTGKVASGALGLNYSVTPRDGNRFNISYMGNGVQKFLDRQTQVRNFTPAGNFDKNDNGQSKLNTLTNRLSFNWRNQVDSANLLGIKGYVKHDNSKDRQNGYSESYIADLLQNRLDRNSTTRENGSGLGVSANLTRKLKGKWQLLQARLAADYTYNRVESEWQNNLRYTDSNAVIRDAQYQYNFGGRLNTEGAVSMVRRLGHGLYLEPRLAGAFNRDASNRQQGMYNETLTDSLSPSFYRDVYRVDPAITLKNNKKELRWNLELKGAGLWLSPYANNAAMTTRSYRYLMPAALLEWNIKNGERLSARYSTEVTAPAAAQLMPFVNYNNPLTRTRGNVDLAPEYAHNLNLSYTNFDQFSMTSFFAFFNARYTLNKIDWSRTVYPDLSQDAQMINTRYAALLTLSGQYARPVRRLGLNISVNLDESWNRAVSPVNGVENTNNTLKHQLELEFSNLNNDVWDLRWGGNISISNARYSLNKELNNNFYNYSGFARIAYQPNEHWYFSLSGDITHYTAKSFDAAVTIPILKAEVSRYILANQRGTVSLRGFDLLDRNKAVQRISQLNNLIEQRSNVIGRYFMLSFTYKLNRAGKAPGSIQVKTR</sequence>
<dbReference type="AlphaFoldDB" id="A0A2P8CXA0"/>
<keyword evidence="4" id="KW-1185">Reference proteome</keyword>
<dbReference type="OrthoDB" id="1682379at2"/>
<dbReference type="InterPro" id="IPR041700">
    <property type="entry name" value="OMP_b-brl_3"/>
</dbReference>
<dbReference type="Pfam" id="PF13620">
    <property type="entry name" value="CarboxypepD_reg"/>
    <property type="match status" value="1"/>
</dbReference>
<keyword evidence="1" id="KW-0732">Signal</keyword>